<name>A0ACC0WG50_9STRA</name>
<gene>
    <name evidence="1" type="ORF">PsorP6_013087</name>
</gene>
<sequence length="110" mass="12037">MADKLSVADKPSVASGSKAMPIDSKAMSSFIKAQKIIQNLDSRYNGENGAGEKHFIEELEINDYLQQDRWRVTQKKASDSVAELTGAVVIARGSYIPAGRKPNHRNGKCT</sequence>
<dbReference type="Proteomes" id="UP001163321">
    <property type="component" value="Chromosome 13"/>
</dbReference>
<protein>
    <submittedName>
        <fullName evidence="1">Uncharacterized protein</fullName>
    </submittedName>
</protein>
<keyword evidence="2" id="KW-1185">Reference proteome</keyword>
<comment type="caution">
    <text evidence="1">The sequence shown here is derived from an EMBL/GenBank/DDBJ whole genome shotgun (WGS) entry which is preliminary data.</text>
</comment>
<accession>A0ACC0WG50</accession>
<reference evidence="1 2" key="1">
    <citation type="journal article" date="2022" name="bioRxiv">
        <title>The genome of the oomycete Peronosclerospora sorghi, a cosmopolitan pathogen of maize and sorghum, is inflated with dispersed pseudogenes.</title>
        <authorList>
            <person name="Fletcher K."/>
            <person name="Martin F."/>
            <person name="Isakeit T."/>
            <person name="Cavanaugh K."/>
            <person name="Magill C."/>
            <person name="Michelmore R."/>
        </authorList>
    </citation>
    <scope>NUCLEOTIDE SEQUENCE [LARGE SCALE GENOMIC DNA]</scope>
    <source>
        <strain evidence="1">P6</strain>
    </source>
</reference>
<evidence type="ECO:0000313" key="1">
    <source>
        <dbReference type="EMBL" id="KAI9917567.1"/>
    </source>
</evidence>
<organism evidence="1 2">
    <name type="scientific">Peronosclerospora sorghi</name>
    <dbReference type="NCBI Taxonomy" id="230839"/>
    <lineage>
        <taxon>Eukaryota</taxon>
        <taxon>Sar</taxon>
        <taxon>Stramenopiles</taxon>
        <taxon>Oomycota</taxon>
        <taxon>Peronosporomycetes</taxon>
        <taxon>Peronosporales</taxon>
        <taxon>Peronosporaceae</taxon>
        <taxon>Peronosclerospora</taxon>
    </lineage>
</organism>
<proteinExistence type="predicted"/>
<evidence type="ECO:0000313" key="2">
    <source>
        <dbReference type="Proteomes" id="UP001163321"/>
    </source>
</evidence>
<dbReference type="EMBL" id="CM047592">
    <property type="protein sequence ID" value="KAI9917567.1"/>
    <property type="molecule type" value="Genomic_DNA"/>
</dbReference>